<dbReference type="Proteomes" id="UP000008227">
    <property type="component" value="Chromosome 5"/>
</dbReference>
<evidence type="ECO:0000313" key="2">
    <source>
        <dbReference type="Ensembl" id="ENSSSCP00000075569.1"/>
    </source>
</evidence>
<protein>
    <submittedName>
        <fullName evidence="2">Uncharacterized protein</fullName>
    </submittedName>
</protein>
<name>A0A8W4FBA0_PIG</name>
<reference evidence="2" key="1">
    <citation type="journal article" date="2020" name="Gigascience">
        <title>An improved pig reference genome sequence to enable pig genetics and genomics research.</title>
        <authorList>
            <person name="Warr A."/>
            <person name="Affara N."/>
            <person name="Aken B."/>
            <person name="Beiki H."/>
            <person name="Bickhart D.M."/>
            <person name="Billis K."/>
            <person name="Chow W."/>
            <person name="Eory L."/>
            <person name="Finlayson H.A."/>
            <person name="Flicek P."/>
            <person name="Giron C.G."/>
            <person name="Griffin D.K."/>
            <person name="Hall R."/>
            <person name="Hannum G."/>
            <person name="Hourlier T."/>
            <person name="Howe K."/>
            <person name="Hume D.A."/>
            <person name="Izuogu O."/>
            <person name="Kim K."/>
            <person name="Koren S."/>
            <person name="Liu H."/>
            <person name="Manchanda N."/>
            <person name="Martin F.J."/>
            <person name="Nonneman D.J."/>
            <person name="O'Connor R.E."/>
            <person name="Phillippy A.M."/>
            <person name="Rohrer G.A."/>
            <person name="Rosen B.D."/>
            <person name="Rund L.A."/>
            <person name="Sargent C.A."/>
            <person name="Schook L.B."/>
            <person name="Schroeder S.G."/>
            <person name="Schwartz A.S."/>
            <person name="Skinner B.M."/>
            <person name="Talbot R."/>
            <person name="Tseng E."/>
            <person name="Tuggle C.K."/>
            <person name="Watson M."/>
            <person name="Smith T.P.L."/>
            <person name="Archibald A.L."/>
        </authorList>
    </citation>
    <scope>NUCLEOTIDE SEQUENCE [LARGE SCALE GENOMIC DNA]</scope>
    <source>
        <strain evidence="2">Duroc</strain>
    </source>
</reference>
<reference evidence="2" key="2">
    <citation type="submission" date="2025-08" db="UniProtKB">
        <authorList>
            <consortium name="Ensembl"/>
        </authorList>
    </citation>
    <scope>IDENTIFICATION</scope>
</reference>
<dbReference type="Ensembl" id="ENSSSCT00000068780.1">
    <property type="protein sequence ID" value="ENSSSCP00000075569.1"/>
    <property type="gene ID" value="ENSSSCG00000044015.1"/>
</dbReference>
<evidence type="ECO:0000313" key="3">
    <source>
        <dbReference type="Proteomes" id="UP000008227"/>
    </source>
</evidence>
<dbReference type="GeneTree" id="ENSGT01150000286916"/>
<keyword evidence="3" id="KW-1185">Reference proteome</keyword>
<reference evidence="2" key="3">
    <citation type="submission" date="2025-09" db="UniProtKB">
        <authorList>
            <consortium name="Ensembl"/>
        </authorList>
    </citation>
    <scope>IDENTIFICATION</scope>
</reference>
<feature type="compositionally biased region" description="Basic residues" evidence="1">
    <location>
        <begin position="66"/>
        <end position="76"/>
    </location>
</feature>
<dbReference type="AlphaFoldDB" id="A0A8W4FBA0"/>
<sequence>MVNVLQILVAVKIAKVSLITTTINSSAMDPGEPVSAAGVYLPHTQSNRNKNKDKPMGPNQTDKLVHSKGNHKKTKKTTYGMGENSLKQGNRQGLNFQNTQTTHTTQRQKTNNPIEKGVEDLNRHFSKDIWMANRHMKKGSTSLISREMQIKTTLRSHLTPVRMAIINKSTNNKCWRGCGEKGTLLHNWWECQLVQPPWKTVCSGN</sequence>
<evidence type="ECO:0000256" key="1">
    <source>
        <dbReference type="SAM" id="MobiDB-lite"/>
    </source>
</evidence>
<accession>A0A8W4FBA0</accession>
<feature type="region of interest" description="Disordered" evidence="1">
    <location>
        <begin position="44"/>
        <end position="84"/>
    </location>
</feature>
<proteinExistence type="predicted"/>
<organism evidence="2 3">
    <name type="scientific">Sus scrofa</name>
    <name type="common">Pig</name>
    <dbReference type="NCBI Taxonomy" id="9823"/>
    <lineage>
        <taxon>Eukaryota</taxon>
        <taxon>Metazoa</taxon>
        <taxon>Chordata</taxon>
        <taxon>Craniata</taxon>
        <taxon>Vertebrata</taxon>
        <taxon>Euteleostomi</taxon>
        <taxon>Mammalia</taxon>
        <taxon>Eutheria</taxon>
        <taxon>Laurasiatheria</taxon>
        <taxon>Artiodactyla</taxon>
        <taxon>Suina</taxon>
        <taxon>Suidae</taxon>
        <taxon>Sus</taxon>
    </lineage>
</organism>